<sequence length="120" mass="13175">MTRRPRVLLCASGSVATVKVPELALQLHAFAEVRVVVTASAEFFLARAKEYDPEHAARFEEARDAIPVIRDADEWAAWSVVGDPVVHIDLKDWADMLLIAPLSANTLAKLANGLSDNLLR</sequence>
<dbReference type="PANTHER" id="PTHR14359">
    <property type="entry name" value="HOMO-OLIGOMERIC FLAVIN CONTAINING CYS DECARBOXYLASE FAMILY"/>
    <property type="match status" value="1"/>
</dbReference>
<dbReference type="SUPFAM" id="SSF52507">
    <property type="entry name" value="Homo-oligomeric flavin-containing Cys decarboxylases, HFCD"/>
    <property type="match status" value="1"/>
</dbReference>
<dbReference type="GO" id="GO:0015937">
    <property type="term" value="P:coenzyme A biosynthetic process"/>
    <property type="evidence" value="ECO:0007669"/>
    <property type="project" value="UniProtKB-KW"/>
</dbReference>
<proteinExistence type="inferred from homology"/>
<protein>
    <recommendedName>
        <fullName evidence="3">Flavoprotein domain-containing protein</fullName>
    </recommendedName>
</protein>
<keyword evidence="5" id="KW-1185">Reference proteome</keyword>
<evidence type="ECO:0000259" key="3">
    <source>
        <dbReference type="Pfam" id="PF02441"/>
    </source>
</evidence>
<dbReference type="PANTHER" id="PTHR14359:SF6">
    <property type="entry name" value="PHOSPHOPANTOTHENOYLCYSTEINE DECARBOXYLASE"/>
    <property type="match status" value="1"/>
</dbReference>
<organism evidence="4 5">
    <name type="scientific">Pythium insidiosum</name>
    <name type="common">Pythiosis disease agent</name>
    <dbReference type="NCBI Taxonomy" id="114742"/>
    <lineage>
        <taxon>Eukaryota</taxon>
        <taxon>Sar</taxon>
        <taxon>Stramenopiles</taxon>
        <taxon>Oomycota</taxon>
        <taxon>Peronosporomycetes</taxon>
        <taxon>Pythiales</taxon>
        <taxon>Pythiaceae</taxon>
        <taxon>Pythium</taxon>
    </lineage>
</organism>
<evidence type="ECO:0000256" key="2">
    <source>
        <dbReference type="ARBA" id="ARBA00038350"/>
    </source>
</evidence>
<dbReference type="Pfam" id="PF02441">
    <property type="entry name" value="Flavoprotein"/>
    <property type="match status" value="1"/>
</dbReference>
<keyword evidence="1" id="KW-0173">Coenzyme A biosynthesis</keyword>
<dbReference type="Gene3D" id="3.40.50.1950">
    <property type="entry name" value="Flavin prenyltransferase-like"/>
    <property type="match status" value="1"/>
</dbReference>
<accession>A0AAD5LWD0</accession>
<comment type="caution">
    <text evidence="4">The sequence shown here is derived from an EMBL/GenBank/DDBJ whole genome shotgun (WGS) entry which is preliminary data.</text>
</comment>
<evidence type="ECO:0000313" key="5">
    <source>
        <dbReference type="Proteomes" id="UP001209570"/>
    </source>
</evidence>
<dbReference type="GO" id="GO:0071513">
    <property type="term" value="C:phosphopantothenoylcysteine decarboxylase complex"/>
    <property type="evidence" value="ECO:0007669"/>
    <property type="project" value="TreeGrafter"/>
</dbReference>
<comment type="similarity">
    <text evidence="2">Belongs to the HFCD (homooligomeric flavin containing Cys decarboxylase) superfamily.</text>
</comment>
<dbReference type="AlphaFoldDB" id="A0AAD5LWD0"/>
<name>A0AAD5LWD0_PYTIN</name>
<evidence type="ECO:0000313" key="4">
    <source>
        <dbReference type="EMBL" id="KAJ0394171.1"/>
    </source>
</evidence>
<dbReference type="InterPro" id="IPR036551">
    <property type="entry name" value="Flavin_trans-like"/>
</dbReference>
<dbReference type="Proteomes" id="UP001209570">
    <property type="component" value="Unassembled WGS sequence"/>
</dbReference>
<dbReference type="EMBL" id="JAKCXM010000429">
    <property type="protein sequence ID" value="KAJ0394171.1"/>
    <property type="molecule type" value="Genomic_DNA"/>
</dbReference>
<reference evidence="4" key="1">
    <citation type="submission" date="2021-12" db="EMBL/GenBank/DDBJ databases">
        <title>Prjna785345.</title>
        <authorList>
            <person name="Rujirawat T."/>
            <person name="Krajaejun T."/>
        </authorList>
    </citation>
    <scope>NUCLEOTIDE SEQUENCE</scope>
    <source>
        <strain evidence="4">Pi057C3</strain>
    </source>
</reference>
<dbReference type="InterPro" id="IPR003382">
    <property type="entry name" value="Flavoprotein"/>
</dbReference>
<dbReference type="GO" id="GO:0010181">
    <property type="term" value="F:FMN binding"/>
    <property type="evidence" value="ECO:0007669"/>
    <property type="project" value="TreeGrafter"/>
</dbReference>
<gene>
    <name evidence="4" type="ORF">P43SY_008445</name>
</gene>
<feature type="domain" description="Flavoprotein" evidence="3">
    <location>
        <begin position="6"/>
        <end position="119"/>
    </location>
</feature>
<dbReference type="GO" id="GO:0004633">
    <property type="term" value="F:phosphopantothenoylcysteine decarboxylase activity"/>
    <property type="evidence" value="ECO:0007669"/>
    <property type="project" value="TreeGrafter"/>
</dbReference>
<evidence type="ECO:0000256" key="1">
    <source>
        <dbReference type="ARBA" id="ARBA00022993"/>
    </source>
</evidence>